<protein>
    <submittedName>
        <fullName evidence="1">Uncharacterized protein</fullName>
    </submittedName>
</protein>
<name>A0A0F8W0D4_9ZZZZ</name>
<reference evidence="1" key="1">
    <citation type="journal article" date="2015" name="Nature">
        <title>Complex archaea that bridge the gap between prokaryotes and eukaryotes.</title>
        <authorList>
            <person name="Spang A."/>
            <person name="Saw J.H."/>
            <person name="Jorgensen S.L."/>
            <person name="Zaremba-Niedzwiedzka K."/>
            <person name="Martijn J."/>
            <person name="Lind A.E."/>
            <person name="van Eijk R."/>
            <person name="Schleper C."/>
            <person name="Guy L."/>
            <person name="Ettema T.J."/>
        </authorList>
    </citation>
    <scope>NUCLEOTIDE SEQUENCE</scope>
</reference>
<sequence length="66" mass="7728">MTEEDHQHKSPSNLSHYRYIRVGQIEKYNQRTGFANITLDNGYLTQNDDIIIMGNNTDTYVHQKAE</sequence>
<proteinExistence type="predicted"/>
<dbReference type="EMBL" id="LAZR01068210">
    <property type="protein sequence ID" value="KKK50063.1"/>
    <property type="molecule type" value="Genomic_DNA"/>
</dbReference>
<feature type="non-terminal residue" evidence="1">
    <location>
        <position position="66"/>
    </location>
</feature>
<accession>A0A0F8W0D4</accession>
<evidence type="ECO:0000313" key="1">
    <source>
        <dbReference type="EMBL" id="KKK50063.1"/>
    </source>
</evidence>
<dbReference type="AlphaFoldDB" id="A0A0F8W0D4"/>
<comment type="caution">
    <text evidence="1">The sequence shown here is derived from an EMBL/GenBank/DDBJ whole genome shotgun (WGS) entry which is preliminary data.</text>
</comment>
<gene>
    <name evidence="1" type="ORF">LCGC14_3128760</name>
</gene>
<organism evidence="1">
    <name type="scientific">marine sediment metagenome</name>
    <dbReference type="NCBI Taxonomy" id="412755"/>
    <lineage>
        <taxon>unclassified sequences</taxon>
        <taxon>metagenomes</taxon>
        <taxon>ecological metagenomes</taxon>
    </lineage>
</organism>